<dbReference type="Pfam" id="PF11788">
    <property type="entry name" value="MRP-L46"/>
    <property type="match status" value="1"/>
</dbReference>
<feature type="domain" description="Large ribosomal subunit protein mL46 N-terminal" evidence="9">
    <location>
        <begin position="71"/>
        <end position="229"/>
    </location>
</feature>
<evidence type="ECO:0000256" key="5">
    <source>
        <dbReference type="ARBA" id="ARBA00023128"/>
    </source>
</evidence>
<gene>
    <name evidence="10" type="ORF">LTR09_000295</name>
</gene>
<evidence type="ECO:0000313" key="10">
    <source>
        <dbReference type="EMBL" id="KAK3058730.1"/>
    </source>
</evidence>
<dbReference type="PANTHER" id="PTHR13124:SF12">
    <property type="entry name" value="LARGE RIBOSOMAL SUBUNIT PROTEIN ML46"/>
    <property type="match status" value="1"/>
</dbReference>
<keyword evidence="5" id="KW-0496">Mitochondrion</keyword>
<name>A0AAJ0GJD1_9PEZI</name>
<comment type="similarity">
    <text evidence="2">Belongs to the mitochondrion-specific ribosomal protein mL46 family.</text>
</comment>
<feature type="region of interest" description="Disordered" evidence="8">
    <location>
        <begin position="182"/>
        <end position="202"/>
    </location>
</feature>
<dbReference type="Gene3D" id="3.90.79.10">
    <property type="entry name" value="Nucleoside Triphosphate Pyrophosphohydrolase"/>
    <property type="match status" value="1"/>
</dbReference>
<evidence type="ECO:0000313" key="11">
    <source>
        <dbReference type="Proteomes" id="UP001271007"/>
    </source>
</evidence>
<dbReference type="CDD" id="cd04661">
    <property type="entry name" value="NUDIX_MRP_L46"/>
    <property type="match status" value="1"/>
</dbReference>
<keyword evidence="6" id="KW-0687">Ribonucleoprotein</keyword>
<evidence type="ECO:0000256" key="1">
    <source>
        <dbReference type="ARBA" id="ARBA00004173"/>
    </source>
</evidence>
<evidence type="ECO:0000256" key="4">
    <source>
        <dbReference type="ARBA" id="ARBA00022980"/>
    </source>
</evidence>
<sequence>MVTSNAQKAIVNANIPKATTSRDFVCISCRLSHPTRRYASAAAAAVEQPDPLYDEPPVPPVTQTGPQKAYRMLASPVLSRPPLLTRELTPFEKSFYLYQKRLNERLSLPFTRYFYYKKGTPADVEWKRKRAVRKTASRDIGLYSGYGVEAWNDEVLIDDETAEPGSQIEALIRDAEGKDIVDAKPVGDADTGGEEISGDAMEGEGMRKELSQQQAMAVERPVPRLTEADEKNDLRSLSRRLDRALYLLVQRKDGSWRFPQDRVYGRENLHQAAERTLIQSLGINMNTWMVGNHPIGHHALTFREPELTRVMPNPLVSTANDSFEQEEYGEKVFFMKGRIMAGQADVSKNEYGDQDFQWLAKEEVQEKVHPGYWKSVKNMLAER</sequence>
<protein>
    <recommendedName>
        <fullName evidence="7">Large ribosomal subunit protein mL46</fullName>
    </recommendedName>
</protein>
<dbReference type="EMBL" id="JAWDJX010000001">
    <property type="protein sequence ID" value="KAK3058730.1"/>
    <property type="molecule type" value="Genomic_DNA"/>
</dbReference>
<evidence type="ECO:0000256" key="3">
    <source>
        <dbReference type="ARBA" id="ARBA00022946"/>
    </source>
</evidence>
<evidence type="ECO:0000259" key="9">
    <source>
        <dbReference type="Pfam" id="PF11788"/>
    </source>
</evidence>
<evidence type="ECO:0000256" key="6">
    <source>
        <dbReference type="ARBA" id="ARBA00023274"/>
    </source>
</evidence>
<reference evidence="10" key="1">
    <citation type="submission" date="2023-04" db="EMBL/GenBank/DDBJ databases">
        <title>Black Yeasts Isolated from many extreme environments.</title>
        <authorList>
            <person name="Coleine C."/>
            <person name="Stajich J.E."/>
            <person name="Selbmann L."/>
        </authorList>
    </citation>
    <scope>NUCLEOTIDE SEQUENCE</scope>
    <source>
        <strain evidence="10">CCFEE 5312</strain>
    </source>
</reference>
<evidence type="ECO:0000256" key="2">
    <source>
        <dbReference type="ARBA" id="ARBA00009070"/>
    </source>
</evidence>
<proteinExistence type="inferred from homology"/>
<dbReference type="InterPro" id="IPR040008">
    <property type="entry name" value="Ribosomal_mL46"/>
</dbReference>
<comment type="subcellular location">
    <subcellularLocation>
        <location evidence="1">Mitochondrion</location>
    </subcellularLocation>
</comment>
<dbReference type="InterPro" id="IPR015797">
    <property type="entry name" value="NUDIX_hydrolase-like_dom_sf"/>
</dbReference>
<dbReference type="InterPro" id="IPR021757">
    <property type="entry name" value="Ribosomal_mL46_N"/>
</dbReference>
<dbReference type="GO" id="GO:0003735">
    <property type="term" value="F:structural constituent of ribosome"/>
    <property type="evidence" value="ECO:0007669"/>
    <property type="project" value="InterPro"/>
</dbReference>
<accession>A0AAJ0GJD1</accession>
<evidence type="ECO:0000256" key="8">
    <source>
        <dbReference type="SAM" id="MobiDB-lite"/>
    </source>
</evidence>
<evidence type="ECO:0000256" key="7">
    <source>
        <dbReference type="ARBA" id="ARBA00035190"/>
    </source>
</evidence>
<dbReference type="GO" id="GO:0005762">
    <property type="term" value="C:mitochondrial large ribosomal subunit"/>
    <property type="evidence" value="ECO:0007669"/>
    <property type="project" value="TreeGrafter"/>
</dbReference>
<keyword evidence="3" id="KW-0809">Transit peptide</keyword>
<keyword evidence="11" id="KW-1185">Reference proteome</keyword>
<dbReference type="AlphaFoldDB" id="A0AAJ0GJD1"/>
<dbReference type="InterPro" id="IPR033650">
    <property type="entry name" value="Ribosomal_mL46_NUDIX"/>
</dbReference>
<comment type="caution">
    <text evidence="10">The sequence shown here is derived from an EMBL/GenBank/DDBJ whole genome shotgun (WGS) entry which is preliminary data.</text>
</comment>
<keyword evidence="4" id="KW-0689">Ribosomal protein</keyword>
<organism evidence="10 11">
    <name type="scientific">Extremus antarcticus</name>
    <dbReference type="NCBI Taxonomy" id="702011"/>
    <lineage>
        <taxon>Eukaryota</taxon>
        <taxon>Fungi</taxon>
        <taxon>Dikarya</taxon>
        <taxon>Ascomycota</taxon>
        <taxon>Pezizomycotina</taxon>
        <taxon>Dothideomycetes</taxon>
        <taxon>Dothideomycetidae</taxon>
        <taxon>Mycosphaerellales</taxon>
        <taxon>Extremaceae</taxon>
        <taxon>Extremus</taxon>
    </lineage>
</organism>
<dbReference type="FunFam" id="3.90.79.10:FF:000018">
    <property type="entry name" value="39S ribosomal protein L46, mitochondrial"/>
    <property type="match status" value="1"/>
</dbReference>
<dbReference type="PANTHER" id="PTHR13124">
    <property type="entry name" value="39S RIBOSOMAL PROTEIN L46, MITOCHONDRIAL PRECURSOR-RELATED"/>
    <property type="match status" value="1"/>
</dbReference>
<dbReference type="GO" id="GO:0005743">
    <property type="term" value="C:mitochondrial inner membrane"/>
    <property type="evidence" value="ECO:0007669"/>
    <property type="project" value="UniProtKB-ARBA"/>
</dbReference>
<dbReference type="Proteomes" id="UP001271007">
    <property type="component" value="Unassembled WGS sequence"/>
</dbReference>
<dbReference type="SUPFAM" id="SSF55811">
    <property type="entry name" value="Nudix"/>
    <property type="match status" value="1"/>
</dbReference>